<dbReference type="InterPro" id="IPR002646">
    <property type="entry name" value="PolA_pol_head_dom"/>
</dbReference>
<dbReference type="CDD" id="cd05398">
    <property type="entry name" value="NT_ClassII-CCAase"/>
    <property type="match status" value="1"/>
</dbReference>
<dbReference type="PANTHER" id="PTHR13734:SF5">
    <property type="entry name" value="CCA TRNA NUCLEOTIDYLTRANSFERASE, MITOCHONDRIAL"/>
    <property type="match status" value="1"/>
</dbReference>
<accession>A0A2T9YP92</accession>
<dbReference type="FunFam" id="3.30.460.10:FF:000019">
    <property type="entry name" value="tRNA nucleotidyltransferase cca2"/>
    <property type="match status" value="1"/>
</dbReference>
<evidence type="ECO:0000259" key="5">
    <source>
        <dbReference type="Pfam" id="PF01743"/>
    </source>
</evidence>
<reference evidence="6 7" key="1">
    <citation type="journal article" date="2018" name="MBio">
        <title>Comparative Genomics Reveals the Core Gene Toolbox for the Fungus-Insect Symbiosis.</title>
        <authorList>
            <person name="Wang Y."/>
            <person name="Stata M."/>
            <person name="Wang W."/>
            <person name="Stajich J.E."/>
            <person name="White M.M."/>
            <person name="Moncalvo J.M."/>
        </authorList>
    </citation>
    <scope>NUCLEOTIDE SEQUENCE [LARGE SCALE GENOMIC DNA]</scope>
    <source>
        <strain evidence="6 7">SWE-8-4</strain>
    </source>
</reference>
<dbReference type="GO" id="GO:0052929">
    <property type="term" value="F:ATP:3'-cytidine-cytidine-tRNA adenylyltransferase activity"/>
    <property type="evidence" value="ECO:0007669"/>
    <property type="project" value="TreeGrafter"/>
</dbReference>
<evidence type="ECO:0000313" key="6">
    <source>
        <dbReference type="EMBL" id="PVU94111.1"/>
    </source>
</evidence>
<evidence type="ECO:0000313" key="7">
    <source>
        <dbReference type="Proteomes" id="UP000245383"/>
    </source>
</evidence>
<organism evidence="6 7">
    <name type="scientific">Smittium simulii</name>
    <dbReference type="NCBI Taxonomy" id="133385"/>
    <lineage>
        <taxon>Eukaryota</taxon>
        <taxon>Fungi</taxon>
        <taxon>Fungi incertae sedis</taxon>
        <taxon>Zoopagomycota</taxon>
        <taxon>Kickxellomycotina</taxon>
        <taxon>Harpellomycetes</taxon>
        <taxon>Harpellales</taxon>
        <taxon>Legeriomycetaceae</taxon>
        <taxon>Smittium</taxon>
    </lineage>
</organism>
<dbReference type="GO" id="GO:0052927">
    <property type="term" value="F:CC tRNA cytidylyltransferase activity"/>
    <property type="evidence" value="ECO:0007669"/>
    <property type="project" value="TreeGrafter"/>
</dbReference>
<dbReference type="GO" id="GO:0001680">
    <property type="term" value="P:tRNA 3'-terminal CCA addition"/>
    <property type="evidence" value="ECO:0007669"/>
    <property type="project" value="TreeGrafter"/>
</dbReference>
<dbReference type="SUPFAM" id="SSF81301">
    <property type="entry name" value="Nucleotidyltransferase"/>
    <property type="match status" value="1"/>
</dbReference>
<dbReference type="GO" id="GO:0003723">
    <property type="term" value="F:RNA binding"/>
    <property type="evidence" value="ECO:0007669"/>
    <property type="project" value="UniProtKB-KW"/>
</dbReference>
<evidence type="ECO:0000256" key="1">
    <source>
        <dbReference type="ARBA" id="ARBA00007265"/>
    </source>
</evidence>
<comment type="caution">
    <text evidence="6">The sequence shown here is derived from an EMBL/GenBank/DDBJ whole genome shotgun (WGS) entry which is preliminary data.</text>
</comment>
<dbReference type="InterPro" id="IPR043519">
    <property type="entry name" value="NT_sf"/>
</dbReference>
<dbReference type="Gene3D" id="3.30.460.10">
    <property type="entry name" value="Beta Polymerase, domain 2"/>
    <property type="match status" value="1"/>
</dbReference>
<evidence type="ECO:0000256" key="4">
    <source>
        <dbReference type="RuleBase" id="RU003953"/>
    </source>
</evidence>
<dbReference type="AlphaFoldDB" id="A0A2T9YP92"/>
<keyword evidence="7" id="KW-1185">Reference proteome</keyword>
<evidence type="ECO:0000256" key="3">
    <source>
        <dbReference type="ARBA" id="ARBA00022884"/>
    </source>
</evidence>
<dbReference type="OrthoDB" id="445712at2759"/>
<dbReference type="STRING" id="133385.A0A2T9YP92"/>
<gene>
    <name evidence="6" type="ORF">BB561_002791</name>
</gene>
<keyword evidence="3 4" id="KW-0694">RNA-binding</keyword>
<dbReference type="Gene3D" id="1.10.3090.10">
    <property type="entry name" value="cca-adding enzyme, domain 2"/>
    <property type="match status" value="1"/>
</dbReference>
<dbReference type="PANTHER" id="PTHR13734">
    <property type="entry name" value="TRNA-NUCLEOTIDYLTRANSFERASE"/>
    <property type="match status" value="1"/>
</dbReference>
<dbReference type="Pfam" id="PF01743">
    <property type="entry name" value="PolyA_pol"/>
    <property type="match status" value="1"/>
</dbReference>
<keyword evidence="2 4" id="KW-0808">Transferase</keyword>
<dbReference type="SUPFAM" id="SSF81891">
    <property type="entry name" value="Poly A polymerase C-terminal region-like"/>
    <property type="match status" value="1"/>
</dbReference>
<evidence type="ECO:0000256" key="2">
    <source>
        <dbReference type="ARBA" id="ARBA00022679"/>
    </source>
</evidence>
<dbReference type="EMBL" id="MBFR01000101">
    <property type="protein sequence ID" value="PVU94111.1"/>
    <property type="molecule type" value="Genomic_DNA"/>
</dbReference>
<comment type="similarity">
    <text evidence="1 4">Belongs to the tRNA nucleotidyltransferase/poly(A) polymerase family.</text>
</comment>
<sequence length="502" mass="57957">MLHESHFDSATAKPEIILTEKENKICDLLKKVCIYIKEKTPNQPQIELRIAGGWVRDKLLGKECHDIDIAVDKLTGFEFANYVNEYLKKNGQMTQTIAKIAQNPEKSKHLETSKTHIYEQEIDFANLRSEEYNENSRIPSKIDFGTPLEDARRRDITINSLFYNIISEKVEDYTKMGIHDLWNKTIRTPISPNITFRDDPLRVLRVIRFASRFNFKLDKNIKESLADQEIKTDFKLKISKERIGDEIYKIIANNTGQVIAIELIVSNGWYFSVFEPPAELNSNILDGIKPEISTNLSKNMAEFISNSKEALGIEFQASELVALYIACYIFPYFSQQIERNGKKLSAISAIGRESLKFANQDIEKCEILHLHYKKLEKILDDTDSSANVPSRVHIGLLIREIGPLWKLVNVFNAVVKMTESKINVKEALEVYKRFDKIVMGYDLEKAYEFKYLVNGKEISQLLKIRPGPEIKSYLEKVMAWQLEFTNATKKECTEYVLSLQNE</sequence>
<dbReference type="GO" id="GO:0005739">
    <property type="term" value="C:mitochondrion"/>
    <property type="evidence" value="ECO:0007669"/>
    <property type="project" value="UniProtKB-ARBA"/>
</dbReference>
<feature type="domain" description="Poly A polymerase head" evidence="5">
    <location>
        <begin position="48"/>
        <end position="187"/>
    </location>
</feature>
<proteinExistence type="inferred from homology"/>
<dbReference type="Proteomes" id="UP000245383">
    <property type="component" value="Unassembled WGS sequence"/>
</dbReference>
<protein>
    <recommendedName>
        <fullName evidence="5">Poly A polymerase head domain-containing protein</fullName>
    </recommendedName>
</protein>
<name>A0A2T9YP92_9FUNG</name>